<dbReference type="GO" id="GO:0016787">
    <property type="term" value="F:hydrolase activity"/>
    <property type="evidence" value="ECO:0007669"/>
    <property type="project" value="UniProtKB-KW"/>
</dbReference>
<reference evidence="7 8" key="2">
    <citation type="journal article" date="2017" name="Genome Biol.">
        <title>New reference genome sequences of hot pepper reveal the massive evolution of plant disease-resistance genes by retroduplication.</title>
        <authorList>
            <person name="Kim S."/>
            <person name="Park J."/>
            <person name="Yeom S.I."/>
            <person name="Kim Y.M."/>
            <person name="Seo E."/>
            <person name="Kim K.T."/>
            <person name="Kim M.S."/>
            <person name="Lee J.M."/>
            <person name="Cheong K."/>
            <person name="Shin H.S."/>
            <person name="Kim S.B."/>
            <person name="Han K."/>
            <person name="Lee J."/>
            <person name="Park M."/>
            <person name="Lee H.A."/>
            <person name="Lee H.Y."/>
            <person name="Lee Y."/>
            <person name="Oh S."/>
            <person name="Lee J.H."/>
            <person name="Choi E."/>
            <person name="Choi E."/>
            <person name="Lee S.E."/>
            <person name="Jeon J."/>
            <person name="Kim H."/>
            <person name="Choi G."/>
            <person name="Song H."/>
            <person name="Lee J."/>
            <person name="Lee S.C."/>
            <person name="Kwon J.K."/>
            <person name="Lee H.Y."/>
            <person name="Koo N."/>
            <person name="Hong Y."/>
            <person name="Kim R.W."/>
            <person name="Kang W.H."/>
            <person name="Huh J.H."/>
            <person name="Kang B.C."/>
            <person name="Yang T.J."/>
            <person name="Lee Y.H."/>
            <person name="Bennetzen J.L."/>
            <person name="Choi D."/>
        </authorList>
    </citation>
    <scope>NUCLEOTIDE SEQUENCE [LARGE SCALE GENOMIC DNA]</scope>
    <source>
        <strain evidence="8">cv. CM334</strain>
    </source>
</reference>
<dbReference type="PANTHER" id="PTHR48081:SF33">
    <property type="entry name" value="KYNURENINE FORMAMIDASE"/>
    <property type="match status" value="1"/>
</dbReference>
<dbReference type="STRING" id="4072.A0A2G2VJX1"/>
<evidence type="ECO:0000256" key="5">
    <source>
        <dbReference type="ARBA" id="ARBA00049507"/>
    </source>
</evidence>
<accession>A0A2G2VJX1</accession>
<dbReference type="Gramene" id="PHT33267">
    <property type="protein sequence ID" value="PHT33267"/>
    <property type="gene ID" value="T459_35708"/>
</dbReference>
<dbReference type="AlphaFoldDB" id="A0A2G2VJX1"/>
<keyword evidence="2" id="KW-0378">Hydrolase</keyword>
<proteinExistence type="inferred from homology"/>
<evidence type="ECO:0000256" key="1">
    <source>
        <dbReference type="ARBA" id="ARBA00004653"/>
    </source>
</evidence>
<dbReference type="EC" id="3.1.1.n2" evidence="4"/>
<sequence>MVKDASQGISFICNKIAEYGGDPNRIYLMGQSAGAHIAACTLLEQAIKEADAEQRASWSVSQIKAYFGLSGGYVLVQVPGVIRRRVFFLPLGPFENLKLPDEIRISIELTFESRVYEKQPLYL</sequence>
<dbReference type="Gene3D" id="3.40.50.1820">
    <property type="entry name" value="alpha/beta hydrolase"/>
    <property type="match status" value="1"/>
</dbReference>
<name>A0A2G2VJX1_CAPAN</name>
<dbReference type="GO" id="GO:0000139">
    <property type="term" value="C:Golgi membrane"/>
    <property type="evidence" value="ECO:0007669"/>
    <property type="project" value="UniProtKB-SubCell"/>
</dbReference>
<evidence type="ECO:0000256" key="3">
    <source>
        <dbReference type="ARBA" id="ARBA00038028"/>
    </source>
</evidence>
<protein>
    <recommendedName>
        <fullName evidence="4">protein-S-isoprenylcysteine alpha-carbonyl methylesterase</fullName>
        <ecNumber evidence="4">3.1.1.n2</ecNumber>
    </recommendedName>
</protein>
<feature type="domain" description="BD-FAE-like" evidence="6">
    <location>
        <begin position="2"/>
        <end position="55"/>
    </location>
</feature>
<comment type="catalytic activity">
    <reaction evidence="5">
        <text>[protein]-C-terminal S-[(2E,6E)-farnesyl]-L-cysteine methyl ester + H2O = [protein]-C-terminal S-[(2E,6E)-farnesyl]-L-cysteine + methanol + H(+)</text>
        <dbReference type="Rhea" id="RHEA:48520"/>
        <dbReference type="Rhea" id="RHEA-COMP:12125"/>
        <dbReference type="Rhea" id="RHEA-COMP:12126"/>
        <dbReference type="ChEBI" id="CHEBI:15377"/>
        <dbReference type="ChEBI" id="CHEBI:15378"/>
        <dbReference type="ChEBI" id="CHEBI:17790"/>
        <dbReference type="ChEBI" id="CHEBI:90510"/>
        <dbReference type="ChEBI" id="CHEBI:90511"/>
        <dbReference type="EC" id="3.1.1.n2"/>
    </reaction>
</comment>
<dbReference type="SUPFAM" id="SSF53474">
    <property type="entry name" value="alpha/beta-Hydrolases"/>
    <property type="match status" value="1"/>
</dbReference>
<organism evidence="7 8">
    <name type="scientific">Capsicum annuum</name>
    <name type="common">Capsicum pepper</name>
    <dbReference type="NCBI Taxonomy" id="4072"/>
    <lineage>
        <taxon>Eukaryota</taxon>
        <taxon>Viridiplantae</taxon>
        <taxon>Streptophyta</taxon>
        <taxon>Embryophyta</taxon>
        <taxon>Tracheophyta</taxon>
        <taxon>Spermatophyta</taxon>
        <taxon>Magnoliopsida</taxon>
        <taxon>eudicotyledons</taxon>
        <taxon>Gunneridae</taxon>
        <taxon>Pentapetalae</taxon>
        <taxon>asterids</taxon>
        <taxon>lamiids</taxon>
        <taxon>Solanales</taxon>
        <taxon>Solanaceae</taxon>
        <taxon>Solanoideae</taxon>
        <taxon>Capsiceae</taxon>
        <taxon>Capsicum</taxon>
    </lineage>
</organism>
<comment type="caution">
    <text evidence="7">The sequence shown here is derived from an EMBL/GenBank/DDBJ whole genome shotgun (WGS) entry which is preliminary data.</text>
</comment>
<comment type="subcellular location">
    <subcellularLocation>
        <location evidence="1">Golgi apparatus membrane</location>
        <topology evidence="1">Multi-pass membrane protein</topology>
    </subcellularLocation>
</comment>
<keyword evidence="8" id="KW-1185">Reference proteome</keyword>
<dbReference type="InterPro" id="IPR029058">
    <property type="entry name" value="AB_hydrolase_fold"/>
</dbReference>
<dbReference type="InterPro" id="IPR050300">
    <property type="entry name" value="GDXG_lipolytic_enzyme"/>
</dbReference>
<comment type="similarity">
    <text evidence="3">Belongs to the AB hydrolase superfamily. Isoprenylcysteine methylesterase family.</text>
</comment>
<dbReference type="PANTHER" id="PTHR48081">
    <property type="entry name" value="AB HYDROLASE SUPERFAMILY PROTEIN C4A8.06C"/>
    <property type="match status" value="1"/>
</dbReference>
<reference evidence="7 8" key="1">
    <citation type="journal article" date="2014" name="Nat. Genet.">
        <title>Genome sequence of the hot pepper provides insights into the evolution of pungency in Capsicum species.</title>
        <authorList>
            <person name="Kim S."/>
            <person name="Park M."/>
            <person name="Yeom S.I."/>
            <person name="Kim Y.M."/>
            <person name="Lee J.M."/>
            <person name="Lee H.A."/>
            <person name="Seo E."/>
            <person name="Choi J."/>
            <person name="Cheong K."/>
            <person name="Kim K.T."/>
            <person name="Jung K."/>
            <person name="Lee G.W."/>
            <person name="Oh S.K."/>
            <person name="Bae C."/>
            <person name="Kim S.B."/>
            <person name="Lee H.Y."/>
            <person name="Kim S.Y."/>
            <person name="Kim M.S."/>
            <person name="Kang B.C."/>
            <person name="Jo Y.D."/>
            <person name="Yang H.B."/>
            <person name="Jeong H.J."/>
            <person name="Kang W.H."/>
            <person name="Kwon J.K."/>
            <person name="Shin C."/>
            <person name="Lim J.Y."/>
            <person name="Park J.H."/>
            <person name="Huh J.H."/>
            <person name="Kim J.S."/>
            <person name="Kim B.D."/>
            <person name="Cohen O."/>
            <person name="Paran I."/>
            <person name="Suh M.C."/>
            <person name="Lee S.B."/>
            <person name="Kim Y.K."/>
            <person name="Shin Y."/>
            <person name="Noh S.J."/>
            <person name="Park J."/>
            <person name="Seo Y.S."/>
            <person name="Kwon S.Y."/>
            <person name="Kim H.A."/>
            <person name="Park J.M."/>
            <person name="Kim H.J."/>
            <person name="Choi S.B."/>
            <person name="Bosland P.W."/>
            <person name="Reeves G."/>
            <person name="Jo S.H."/>
            <person name="Lee B.W."/>
            <person name="Cho H.T."/>
            <person name="Choi H.S."/>
            <person name="Lee M.S."/>
            <person name="Yu Y."/>
            <person name="Do Choi Y."/>
            <person name="Park B.S."/>
            <person name="van Deynze A."/>
            <person name="Ashrafi H."/>
            <person name="Hill T."/>
            <person name="Kim W.T."/>
            <person name="Pai H.S."/>
            <person name="Ahn H.K."/>
            <person name="Yeam I."/>
            <person name="Giovannoni J.J."/>
            <person name="Rose J.K."/>
            <person name="Sorensen I."/>
            <person name="Lee S.J."/>
            <person name="Kim R.W."/>
            <person name="Choi I.Y."/>
            <person name="Choi B.S."/>
            <person name="Lim J.S."/>
            <person name="Lee Y.H."/>
            <person name="Choi D."/>
        </authorList>
    </citation>
    <scope>NUCLEOTIDE SEQUENCE [LARGE SCALE GENOMIC DNA]</scope>
    <source>
        <strain evidence="8">cv. CM334</strain>
    </source>
</reference>
<evidence type="ECO:0000256" key="4">
    <source>
        <dbReference type="ARBA" id="ARBA00038928"/>
    </source>
</evidence>
<dbReference type="Proteomes" id="UP000222542">
    <property type="component" value="Unassembled WGS sequence"/>
</dbReference>
<dbReference type="InterPro" id="IPR049492">
    <property type="entry name" value="BD-FAE-like_dom"/>
</dbReference>
<evidence type="ECO:0000259" key="6">
    <source>
        <dbReference type="Pfam" id="PF20434"/>
    </source>
</evidence>
<dbReference type="Pfam" id="PF20434">
    <property type="entry name" value="BD-FAE"/>
    <property type="match status" value="1"/>
</dbReference>
<evidence type="ECO:0000256" key="2">
    <source>
        <dbReference type="ARBA" id="ARBA00022801"/>
    </source>
</evidence>
<dbReference type="EMBL" id="AYRZ02010395">
    <property type="protein sequence ID" value="PHT33267.1"/>
    <property type="molecule type" value="Genomic_DNA"/>
</dbReference>
<evidence type="ECO:0000313" key="7">
    <source>
        <dbReference type="EMBL" id="PHT33267.1"/>
    </source>
</evidence>
<evidence type="ECO:0000313" key="8">
    <source>
        <dbReference type="Proteomes" id="UP000222542"/>
    </source>
</evidence>
<gene>
    <name evidence="7" type="ORF">T459_35708</name>
</gene>